<dbReference type="Pfam" id="PF02008">
    <property type="entry name" value="zf-CXXC"/>
    <property type="match status" value="1"/>
</dbReference>
<evidence type="ECO:0000313" key="7">
    <source>
        <dbReference type="Proteomes" id="UP000288216"/>
    </source>
</evidence>
<gene>
    <name evidence="6" type="ORF">scyTo_0022838</name>
</gene>
<name>A0A401Q8V1_SCYTO</name>
<reference evidence="6 7" key="1">
    <citation type="journal article" date="2018" name="Nat. Ecol. Evol.">
        <title>Shark genomes provide insights into elasmobranch evolution and the origin of vertebrates.</title>
        <authorList>
            <person name="Hara Y"/>
            <person name="Yamaguchi K"/>
            <person name="Onimaru K"/>
            <person name="Kadota M"/>
            <person name="Koyanagi M"/>
            <person name="Keeley SD"/>
            <person name="Tatsumi K"/>
            <person name="Tanaka K"/>
            <person name="Motone F"/>
            <person name="Kageyama Y"/>
            <person name="Nozu R"/>
            <person name="Adachi N"/>
            <person name="Nishimura O"/>
            <person name="Nakagawa R"/>
            <person name="Tanegashima C"/>
            <person name="Kiyatake I"/>
            <person name="Matsumoto R"/>
            <person name="Murakumo K"/>
            <person name="Nishida K"/>
            <person name="Terakita A"/>
            <person name="Kuratani S"/>
            <person name="Sato K"/>
            <person name="Hyodo S Kuraku.S."/>
        </authorList>
    </citation>
    <scope>NUCLEOTIDE SEQUENCE [LARGE SCALE GENOMIC DNA]</scope>
</reference>
<dbReference type="InterPro" id="IPR002857">
    <property type="entry name" value="Znf_CXXC"/>
</dbReference>
<evidence type="ECO:0000256" key="4">
    <source>
        <dbReference type="PROSITE-ProRule" id="PRU00509"/>
    </source>
</evidence>
<dbReference type="GO" id="GO:0003677">
    <property type="term" value="F:DNA binding"/>
    <property type="evidence" value="ECO:0007669"/>
    <property type="project" value="InterPro"/>
</dbReference>
<dbReference type="GO" id="GO:0008270">
    <property type="term" value="F:zinc ion binding"/>
    <property type="evidence" value="ECO:0007669"/>
    <property type="project" value="UniProtKB-KW"/>
</dbReference>
<evidence type="ECO:0000256" key="1">
    <source>
        <dbReference type="ARBA" id="ARBA00022723"/>
    </source>
</evidence>
<evidence type="ECO:0000259" key="5">
    <source>
        <dbReference type="PROSITE" id="PS51058"/>
    </source>
</evidence>
<keyword evidence="1" id="KW-0479">Metal-binding</keyword>
<evidence type="ECO:0000256" key="2">
    <source>
        <dbReference type="ARBA" id="ARBA00022771"/>
    </source>
</evidence>
<dbReference type="EMBL" id="BFAA01024363">
    <property type="protein sequence ID" value="GCB81805.1"/>
    <property type="molecule type" value="Genomic_DNA"/>
</dbReference>
<organism evidence="6 7">
    <name type="scientific">Scyliorhinus torazame</name>
    <name type="common">Cloudy catshark</name>
    <name type="synonym">Catulus torazame</name>
    <dbReference type="NCBI Taxonomy" id="75743"/>
    <lineage>
        <taxon>Eukaryota</taxon>
        <taxon>Metazoa</taxon>
        <taxon>Chordata</taxon>
        <taxon>Craniata</taxon>
        <taxon>Vertebrata</taxon>
        <taxon>Chondrichthyes</taxon>
        <taxon>Elasmobranchii</taxon>
        <taxon>Galeomorphii</taxon>
        <taxon>Galeoidea</taxon>
        <taxon>Carcharhiniformes</taxon>
        <taxon>Scyliorhinidae</taxon>
        <taxon>Scyliorhinus</taxon>
    </lineage>
</organism>
<comment type="caution">
    <text evidence="6">The sequence shown here is derived from an EMBL/GenBank/DDBJ whole genome shotgun (WGS) entry which is preliminary data.</text>
</comment>
<evidence type="ECO:0000256" key="3">
    <source>
        <dbReference type="ARBA" id="ARBA00022833"/>
    </source>
</evidence>
<evidence type="ECO:0000313" key="6">
    <source>
        <dbReference type="EMBL" id="GCB81805.1"/>
    </source>
</evidence>
<keyword evidence="7" id="KW-1185">Reference proteome</keyword>
<keyword evidence="2 4" id="KW-0863">Zinc-finger</keyword>
<sequence>FAPVPIYVSEDFIHYYNVNSEFLLKNSRSRRNNRSCGECEACLRPVDCGACDFCMDKAKFGGCNTLRQKCRWKQCLQFAS</sequence>
<protein>
    <recommendedName>
        <fullName evidence="5">CXXC-type domain-containing protein</fullName>
    </recommendedName>
</protein>
<feature type="domain" description="CXXC-type" evidence="5">
    <location>
        <begin position="27"/>
        <end position="76"/>
    </location>
</feature>
<feature type="non-terminal residue" evidence="6">
    <location>
        <position position="80"/>
    </location>
</feature>
<dbReference type="Proteomes" id="UP000288216">
    <property type="component" value="Unassembled WGS sequence"/>
</dbReference>
<keyword evidence="3" id="KW-0862">Zinc</keyword>
<dbReference type="AlphaFoldDB" id="A0A401Q8V1"/>
<dbReference type="STRING" id="75743.A0A401Q8V1"/>
<accession>A0A401Q8V1</accession>
<proteinExistence type="predicted"/>
<dbReference type="OrthoDB" id="10072024at2759"/>
<dbReference type="PROSITE" id="PS51058">
    <property type="entry name" value="ZF_CXXC"/>
    <property type="match status" value="1"/>
</dbReference>
<feature type="non-terminal residue" evidence="6">
    <location>
        <position position="1"/>
    </location>
</feature>